<keyword evidence="7 8" id="KW-0472">Membrane</keyword>
<evidence type="ECO:0000313" key="11">
    <source>
        <dbReference type="Proteomes" id="UP000694558"/>
    </source>
</evidence>
<comment type="similarity">
    <text evidence="4">Belongs to the CDIP1/LITAF family.</text>
</comment>
<feature type="domain" description="LITAF" evidence="9">
    <location>
        <begin position="1"/>
        <end position="67"/>
    </location>
</feature>
<dbReference type="PROSITE" id="PS51837">
    <property type="entry name" value="LITAF"/>
    <property type="match status" value="1"/>
</dbReference>
<dbReference type="InterPro" id="IPR037519">
    <property type="entry name" value="LITAF_fam"/>
</dbReference>
<evidence type="ECO:0000256" key="7">
    <source>
        <dbReference type="ARBA" id="ARBA00023136"/>
    </source>
</evidence>
<accession>A0A8D2ZV65</accession>
<evidence type="ECO:0000256" key="5">
    <source>
        <dbReference type="ARBA" id="ARBA00022723"/>
    </source>
</evidence>
<dbReference type="GO" id="GO:0005634">
    <property type="term" value="C:nucleus"/>
    <property type="evidence" value="ECO:0007669"/>
    <property type="project" value="TreeGrafter"/>
</dbReference>
<dbReference type="GO" id="GO:0098560">
    <property type="term" value="C:cytoplasmic side of late endosome membrane"/>
    <property type="evidence" value="ECO:0007669"/>
    <property type="project" value="TreeGrafter"/>
</dbReference>
<dbReference type="GO" id="GO:0008270">
    <property type="term" value="F:zinc ion binding"/>
    <property type="evidence" value="ECO:0007669"/>
    <property type="project" value="TreeGrafter"/>
</dbReference>
<keyword evidence="8" id="KW-1133">Transmembrane helix</keyword>
<protein>
    <recommendedName>
        <fullName evidence="9">LITAF domain-containing protein</fullName>
    </recommendedName>
</protein>
<dbReference type="GO" id="GO:0098574">
    <property type="term" value="C:cytoplasmic side of lysosomal membrane"/>
    <property type="evidence" value="ECO:0007669"/>
    <property type="project" value="TreeGrafter"/>
</dbReference>
<keyword evidence="8" id="KW-0812">Transmembrane</keyword>
<evidence type="ECO:0000313" key="10">
    <source>
        <dbReference type="Ensembl" id="ENSSMAP00000008141.2"/>
    </source>
</evidence>
<dbReference type="SMART" id="SM00714">
    <property type="entry name" value="LITAF"/>
    <property type="match status" value="1"/>
</dbReference>
<evidence type="ECO:0000256" key="4">
    <source>
        <dbReference type="ARBA" id="ARBA00005975"/>
    </source>
</evidence>
<dbReference type="InterPro" id="IPR006629">
    <property type="entry name" value="LITAF"/>
</dbReference>
<dbReference type="Pfam" id="PF10601">
    <property type="entry name" value="zf-LITAF-like"/>
    <property type="match status" value="1"/>
</dbReference>
<reference evidence="10" key="2">
    <citation type="submission" date="2025-08" db="UniProtKB">
        <authorList>
            <consortium name="Ensembl"/>
        </authorList>
    </citation>
    <scope>IDENTIFICATION</scope>
</reference>
<dbReference type="PANTHER" id="PTHR23292">
    <property type="entry name" value="LIPOPOLYSACCHARIDE-INDUCED TUMOR NECROSIS FACTOR-ALPHA FACTOR"/>
    <property type="match status" value="1"/>
</dbReference>
<reference evidence="10" key="1">
    <citation type="submission" date="2023-05" db="EMBL/GenBank/DDBJ databases">
        <title>High-quality long-read genome of Scophthalmus maximus.</title>
        <authorList>
            <person name="Lien S."/>
            <person name="Martinez P."/>
        </authorList>
    </citation>
    <scope>NUCLEOTIDE SEQUENCE [LARGE SCALE GENOMIC DNA]</scope>
</reference>
<dbReference type="PANTHER" id="PTHR23292:SF35">
    <property type="entry name" value="LITAF DOMAIN-CONTAINING PROTEIN"/>
    <property type="match status" value="1"/>
</dbReference>
<proteinExistence type="inferred from homology"/>
<dbReference type="GeneTree" id="ENSGT01100000263632"/>
<keyword evidence="6" id="KW-0862">Zinc</keyword>
<name>A0A8D2ZV65_SCOMX</name>
<feature type="transmembrane region" description="Helical" evidence="8">
    <location>
        <begin position="21"/>
        <end position="44"/>
    </location>
</feature>
<dbReference type="AlphaFoldDB" id="A0A8D2ZV65"/>
<keyword evidence="5" id="KW-0479">Metal-binding</keyword>
<evidence type="ECO:0000259" key="9">
    <source>
        <dbReference type="PROSITE" id="PS51837"/>
    </source>
</evidence>
<dbReference type="Ensembl" id="ENSSMAT00000008244.2">
    <property type="protein sequence ID" value="ENSSMAP00000008141.2"/>
    <property type="gene ID" value="ENSSMAG00000005033.2"/>
</dbReference>
<sequence length="68" mass="7684">TQCPECRQYIMTETFSSISSVTWLLCFITAGIGCMAGCCLLPFCIDQFKSITHRCPKCRTLITTIKRL</sequence>
<dbReference type="Proteomes" id="UP000694558">
    <property type="component" value="Chromosome 19"/>
</dbReference>
<evidence type="ECO:0000256" key="6">
    <source>
        <dbReference type="ARBA" id="ARBA00022833"/>
    </source>
</evidence>
<evidence type="ECO:0000256" key="3">
    <source>
        <dbReference type="ARBA" id="ARBA00004630"/>
    </source>
</evidence>
<evidence type="ECO:0000256" key="1">
    <source>
        <dbReference type="ARBA" id="ARBA00004125"/>
    </source>
</evidence>
<comment type="subcellular location">
    <subcellularLocation>
        <location evidence="1">Endosome membrane</location>
        <topology evidence="1">Peripheral membrane protein</topology>
        <orientation evidence="1">Cytoplasmic side</orientation>
    </subcellularLocation>
    <subcellularLocation>
        <location evidence="2">Late endosome membrane</location>
    </subcellularLocation>
    <subcellularLocation>
        <location evidence="3">Lysosome membrane</location>
        <topology evidence="3">Peripheral membrane protein</topology>
        <orientation evidence="3">Cytoplasmic side</orientation>
    </subcellularLocation>
</comment>
<organism evidence="10 11">
    <name type="scientific">Scophthalmus maximus</name>
    <name type="common">Turbot</name>
    <name type="synonym">Psetta maxima</name>
    <dbReference type="NCBI Taxonomy" id="52904"/>
    <lineage>
        <taxon>Eukaryota</taxon>
        <taxon>Metazoa</taxon>
        <taxon>Chordata</taxon>
        <taxon>Craniata</taxon>
        <taxon>Vertebrata</taxon>
        <taxon>Euteleostomi</taxon>
        <taxon>Actinopterygii</taxon>
        <taxon>Neopterygii</taxon>
        <taxon>Teleostei</taxon>
        <taxon>Neoteleostei</taxon>
        <taxon>Acanthomorphata</taxon>
        <taxon>Carangaria</taxon>
        <taxon>Pleuronectiformes</taxon>
        <taxon>Pleuronectoidei</taxon>
        <taxon>Scophthalmidae</taxon>
        <taxon>Scophthalmus</taxon>
    </lineage>
</organism>
<evidence type="ECO:0000256" key="2">
    <source>
        <dbReference type="ARBA" id="ARBA00004414"/>
    </source>
</evidence>
<evidence type="ECO:0000256" key="8">
    <source>
        <dbReference type="SAM" id="Phobius"/>
    </source>
</evidence>